<dbReference type="CDD" id="cd05466">
    <property type="entry name" value="PBP2_LTTR_substrate"/>
    <property type="match status" value="1"/>
</dbReference>
<dbReference type="Pfam" id="PF00126">
    <property type="entry name" value="HTH_1"/>
    <property type="match status" value="1"/>
</dbReference>
<feature type="domain" description="HTH lysR-type" evidence="5">
    <location>
        <begin position="7"/>
        <end position="64"/>
    </location>
</feature>
<dbReference type="SUPFAM" id="SSF53850">
    <property type="entry name" value="Periplasmic binding protein-like II"/>
    <property type="match status" value="1"/>
</dbReference>
<dbReference type="Pfam" id="PF03466">
    <property type="entry name" value="LysR_substrate"/>
    <property type="match status" value="1"/>
</dbReference>
<keyword evidence="4" id="KW-0804">Transcription</keyword>
<evidence type="ECO:0000256" key="2">
    <source>
        <dbReference type="ARBA" id="ARBA00023015"/>
    </source>
</evidence>
<dbReference type="InterPro" id="IPR000847">
    <property type="entry name" value="LysR_HTH_N"/>
</dbReference>
<evidence type="ECO:0000256" key="1">
    <source>
        <dbReference type="ARBA" id="ARBA00009437"/>
    </source>
</evidence>
<dbReference type="AlphaFoldDB" id="A0A0P1GNZ2"/>
<dbReference type="PANTHER" id="PTHR30126">
    <property type="entry name" value="HTH-TYPE TRANSCRIPTIONAL REGULATOR"/>
    <property type="match status" value="1"/>
</dbReference>
<organism evidence="6 7">
    <name type="scientific">Thalassovita mediterranea</name>
    <dbReference type="NCBI Taxonomy" id="340021"/>
    <lineage>
        <taxon>Bacteria</taxon>
        <taxon>Pseudomonadati</taxon>
        <taxon>Pseudomonadota</taxon>
        <taxon>Alphaproteobacteria</taxon>
        <taxon>Rhodobacterales</taxon>
        <taxon>Roseobacteraceae</taxon>
        <taxon>Thalassovita</taxon>
    </lineage>
</organism>
<evidence type="ECO:0000313" key="7">
    <source>
        <dbReference type="Proteomes" id="UP000051681"/>
    </source>
</evidence>
<dbReference type="PROSITE" id="PS50931">
    <property type="entry name" value="HTH_LYSR"/>
    <property type="match status" value="1"/>
</dbReference>
<evidence type="ECO:0000256" key="4">
    <source>
        <dbReference type="ARBA" id="ARBA00023163"/>
    </source>
</evidence>
<dbReference type="RefSeq" id="WP_058318189.1">
    <property type="nucleotide sequence ID" value="NZ_CYSF01000006.1"/>
</dbReference>
<dbReference type="GO" id="GO:0003700">
    <property type="term" value="F:DNA-binding transcription factor activity"/>
    <property type="evidence" value="ECO:0007669"/>
    <property type="project" value="InterPro"/>
</dbReference>
<dbReference type="InterPro" id="IPR036390">
    <property type="entry name" value="WH_DNA-bd_sf"/>
</dbReference>
<comment type="similarity">
    <text evidence="1">Belongs to the LysR transcriptional regulatory family.</text>
</comment>
<reference evidence="6 7" key="1">
    <citation type="submission" date="2015-09" db="EMBL/GenBank/DDBJ databases">
        <authorList>
            <consortium name="Swine Surveillance"/>
        </authorList>
    </citation>
    <scope>NUCLEOTIDE SEQUENCE [LARGE SCALE GENOMIC DNA]</scope>
    <source>
        <strain evidence="6 7">CECT 8383</strain>
    </source>
</reference>
<dbReference type="SUPFAM" id="SSF46785">
    <property type="entry name" value="Winged helix' DNA-binding domain"/>
    <property type="match status" value="1"/>
</dbReference>
<evidence type="ECO:0000256" key="3">
    <source>
        <dbReference type="ARBA" id="ARBA00023125"/>
    </source>
</evidence>
<dbReference type="STRING" id="340021.TM5383_01305"/>
<dbReference type="Proteomes" id="UP000051681">
    <property type="component" value="Unassembled WGS sequence"/>
</dbReference>
<dbReference type="EMBL" id="CYSF01000006">
    <property type="protein sequence ID" value="CUH84100.1"/>
    <property type="molecule type" value="Genomic_DNA"/>
</dbReference>
<accession>A0A0P1GNZ2</accession>
<dbReference type="InterPro" id="IPR005119">
    <property type="entry name" value="LysR_subst-bd"/>
</dbReference>
<dbReference type="Gene3D" id="3.40.190.290">
    <property type="match status" value="1"/>
</dbReference>
<sequence length="319" mass="34770">MRSLHDIDLKLLRTFRAIADAGSLVAAQAALNVSQSTLSTQLSDLETRLGFRLCQRGRGGFALTPEGQQVLAALEDLFAAADRFQNATATISGDMRGVLRVGIMDAMLNNSAWPLPEVLGRFSTKAPQTHVDLALVSPAVMEEQLHSGKRDAVIGPFPEKRPGLSYVPLFQERHSLYAAAHHPLAAAGTIGFEALSRHALIVTAGELRRFPFIRRKTDTRGEAGNIHPAATVDQMETHAILIRSGRFVGFLPDYFGASLADLCKLPTGPDLQYLSPIYLVYRTQSAPSLILRRFVDEVRQQPLLEGALLNTGAVVPLDR</sequence>
<protein>
    <submittedName>
        <fullName evidence="6">Cyn operon transcriptional activator</fullName>
    </submittedName>
</protein>
<dbReference type="Gene3D" id="1.10.10.10">
    <property type="entry name" value="Winged helix-like DNA-binding domain superfamily/Winged helix DNA-binding domain"/>
    <property type="match status" value="1"/>
</dbReference>
<keyword evidence="3" id="KW-0238">DNA-binding</keyword>
<keyword evidence="7" id="KW-1185">Reference proteome</keyword>
<evidence type="ECO:0000313" key="6">
    <source>
        <dbReference type="EMBL" id="CUH84100.1"/>
    </source>
</evidence>
<dbReference type="OrthoDB" id="7506954at2"/>
<name>A0A0P1GNZ2_9RHOB</name>
<keyword evidence="2" id="KW-0805">Transcription regulation</keyword>
<proteinExistence type="inferred from homology"/>
<dbReference type="PANTHER" id="PTHR30126:SF98">
    <property type="entry name" value="HTH-TYPE TRANSCRIPTIONAL ACTIVATOR BAUR"/>
    <property type="match status" value="1"/>
</dbReference>
<dbReference type="InterPro" id="IPR036388">
    <property type="entry name" value="WH-like_DNA-bd_sf"/>
</dbReference>
<gene>
    <name evidence="6" type="primary">cynR_2</name>
    <name evidence="6" type="ORF">TM5383_01305</name>
</gene>
<dbReference type="GO" id="GO:0000976">
    <property type="term" value="F:transcription cis-regulatory region binding"/>
    <property type="evidence" value="ECO:0007669"/>
    <property type="project" value="TreeGrafter"/>
</dbReference>
<evidence type="ECO:0000259" key="5">
    <source>
        <dbReference type="PROSITE" id="PS50931"/>
    </source>
</evidence>